<evidence type="ECO:0000256" key="2">
    <source>
        <dbReference type="ARBA" id="ARBA00022527"/>
    </source>
</evidence>
<dbReference type="PANTHER" id="PTHR24058:SF103">
    <property type="entry name" value="SERINE_THREONINE-PROTEIN KINASE PRP4 HOMOLOG"/>
    <property type="match status" value="1"/>
</dbReference>
<dbReference type="Pfam" id="PF00069">
    <property type="entry name" value="Pkinase"/>
    <property type="match status" value="1"/>
</dbReference>
<keyword evidence="3" id="KW-0808">Transferase</keyword>
<comment type="similarity">
    <text evidence="7">Belongs to the protein kinase superfamily. CMGC Ser/Thr protein kinase family.</text>
</comment>
<keyword evidence="11" id="KW-1185">Reference proteome</keyword>
<protein>
    <recommendedName>
        <fullName evidence="1">non-specific serine/threonine protein kinase</fullName>
        <ecNumber evidence="1">2.7.11.1</ecNumber>
    </recommendedName>
</protein>
<evidence type="ECO:0000259" key="9">
    <source>
        <dbReference type="PROSITE" id="PS50011"/>
    </source>
</evidence>
<dbReference type="Gene3D" id="3.30.200.20">
    <property type="entry name" value="Phosphorylase Kinase, domain 1"/>
    <property type="match status" value="1"/>
</dbReference>
<feature type="compositionally biased region" description="Basic residues" evidence="8">
    <location>
        <begin position="1"/>
        <end position="13"/>
    </location>
</feature>
<dbReference type="InterPro" id="IPR011009">
    <property type="entry name" value="Kinase-like_dom_sf"/>
</dbReference>
<dbReference type="InterPro" id="IPR050494">
    <property type="entry name" value="Ser_Thr_dual-spec_kinase"/>
</dbReference>
<evidence type="ECO:0000256" key="6">
    <source>
        <dbReference type="ARBA" id="ARBA00022840"/>
    </source>
</evidence>
<keyword evidence="5" id="KW-0418">Kinase</keyword>
<dbReference type="InterPro" id="IPR008271">
    <property type="entry name" value="Ser/Thr_kinase_AS"/>
</dbReference>
<feature type="compositionally biased region" description="Basic and acidic residues" evidence="8">
    <location>
        <begin position="292"/>
        <end position="334"/>
    </location>
</feature>
<evidence type="ECO:0000256" key="8">
    <source>
        <dbReference type="SAM" id="MobiDB-lite"/>
    </source>
</evidence>
<evidence type="ECO:0000256" key="7">
    <source>
        <dbReference type="ARBA" id="ARBA00023596"/>
    </source>
</evidence>
<name>A0ABP0W6Z5_9BRYO</name>
<dbReference type="SMART" id="SM00220">
    <property type="entry name" value="S_TKc"/>
    <property type="match status" value="1"/>
</dbReference>
<dbReference type="EMBL" id="OZ020110">
    <property type="protein sequence ID" value="CAK9262564.1"/>
    <property type="molecule type" value="Genomic_DNA"/>
</dbReference>
<accession>A0ABP0W6Z5</accession>
<dbReference type="InterPro" id="IPR044092">
    <property type="entry name" value="STKc_PRP4"/>
</dbReference>
<keyword evidence="4" id="KW-0547">Nucleotide-binding</keyword>
<keyword evidence="6" id="KW-0067">ATP-binding</keyword>
<evidence type="ECO:0000256" key="3">
    <source>
        <dbReference type="ARBA" id="ARBA00022679"/>
    </source>
</evidence>
<dbReference type="SUPFAM" id="SSF56112">
    <property type="entry name" value="Protein kinase-like (PK-like)"/>
    <property type="match status" value="1"/>
</dbReference>
<evidence type="ECO:0000256" key="4">
    <source>
        <dbReference type="ARBA" id="ARBA00022741"/>
    </source>
</evidence>
<feature type="region of interest" description="Disordered" evidence="8">
    <location>
        <begin position="142"/>
        <end position="345"/>
    </location>
</feature>
<evidence type="ECO:0000313" key="10">
    <source>
        <dbReference type="EMBL" id="CAK9262564.1"/>
    </source>
</evidence>
<feature type="compositionally biased region" description="Polar residues" evidence="8">
    <location>
        <begin position="152"/>
        <end position="166"/>
    </location>
</feature>
<feature type="domain" description="Protein kinase" evidence="9">
    <location>
        <begin position="516"/>
        <end position="833"/>
    </location>
</feature>
<evidence type="ECO:0000313" key="11">
    <source>
        <dbReference type="Proteomes" id="UP001497444"/>
    </source>
</evidence>
<organism evidence="10 11">
    <name type="scientific">Sphagnum jensenii</name>
    <dbReference type="NCBI Taxonomy" id="128206"/>
    <lineage>
        <taxon>Eukaryota</taxon>
        <taxon>Viridiplantae</taxon>
        <taxon>Streptophyta</taxon>
        <taxon>Embryophyta</taxon>
        <taxon>Bryophyta</taxon>
        <taxon>Sphagnophytina</taxon>
        <taxon>Sphagnopsida</taxon>
        <taxon>Sphagnales</taxon>
        <taxon>Sphagnaceae</taxon>
        <taxon>Sphagnum</taxon>
    </lineage>
</organism>
<dbReference type="PROSITE" id="PS00108">
    <property type="entry name" value="PROTEIN_KINASE_ST"/>
    <property type="match status" value="1"/>
</dbReference>
<feature type="compositionally biased region" description="Basic and acidic residues" evidence="8">
    <location>
        <begin position="59"/>
        <end position="78"/>
    </location>
</feature>
<feature type="region of interest" description="Disordered" evidence="8">
    <location>
        <begin position="1"/>
        <end position="126"/>
    </location>
</feature>
<sequence length="836" mass="96479">MRRRGSTGKRRSRSRESLLERKGEDKSVDVKKHRSKAKDSAREQTLMQEIKLERHRRLRESTHDRKDNGQEGSKDPSARNRKQSHRDGRAHGEVRGMEERRRSRSKESLLNPKVEDCVRSKWESPSKDFVHDKVRENIRKLADCHESKRYSSRSNDAPAQGTQNHQQEQEFSRHGGWADKSHVRNHKETCEWMRADSLDKRQRSHSRDSVREWEPRDGSKQRGADSLDKRQRLHSRNGVWEWEHRDGSKQRGRPYEVYERSSSSRYGGHGNESTNRGHNHDRHGCNGSHQDGVQDRSSRADKYLNRDKHVEKDKSHGHDEKCVPRDETKRKIEEDAREEENEEEYKERIELQLAAQEEDDLERIKEESRCRRQAILEKYKQLQQQKSNAEQLSDMFTDDSSKQTEEQGQLVAAVGATNLVKQTNDDAVSLDKVYCRNGDTPVQAMPEIRLDEGSSPKSERSADMFCDDIFGESPAGGRKTGKGDGMVIDTSGLTDNWDDAEGRYSFRIGEILDGRYEILSSHGSGVFSTVVRARDMKAGRGDPEVVAIKIIRNNETMYRTGQQESVILRKLSGADPNNRRHCVQLFSTFEYRNHLCLVFESLHMNLREILKTFGRNIGIRLTAVQAYAKQLFIALKHLRNWGVLHCDIKPDNMLVNDAKNVLKLCDFGSAMFAGENEITPYLVSRFYRAPEIILGLPYDHALDVWSVGCCLYELYSGKMLFPGHTNNDMLRLHMELKGPFSKKMLKKAAFVDEHFDQDYNFCAVEEDPVTKKIVKRIMVNIKPKDMGLLFASSRTCDEDPKTVAQFKDLLEKMFILDPDKRMTVSQALNHPFISGK</sequence>
<dbReference type="PANTHER" id="PTHR24058">
    <property type="entry name" value="DUAL SPECIFICITY PROTEIN KINASE"/>
    <property type="match status" value="1"/>
</dbReference>
<dbReference type="InterPro" id="IPR000719">
    <property type="entry name" value="Prot_kinase_dom"/>
</dbReference>
<evidence type="ECO:0000256" key="1">
    <source>
        <dbReference type="ARBA" id="ARBA00012513"/>
    </source>
</evidence>
<proteinExistence type="inferred from homology"/>
<dbReference type="Proteomes" id="UP001497444">
    <property type="component" value="Chromosome 15"/>
</dbReference>
<feature type="compositionally biased region" description="Basic and acidic residues" evidence="8">
    <location>
        <begin position="85"/>
        <end position="126"/>
    </location>
</feature>
<feature type="compositionally biased region" description="Basic and acidic residues" evidence="8">
    <location>
        <begin position="241"/>
        <end position="259"/>
    </location>
</feature>
<reference evidence="10" key="1">
    <citation type="submission" date="2024-02" db="EMBL/GenBank/DDBJ databases">
        <authorList>
            <consortium name="ELIXIR-Norway"/>
            <consortium name="Elixir Norway"/>
        </authorList>
    </citation>
    <scope>NUCLEOTIDE SEQUENCE</scope>
</reference>
<dbReference type="PROSITE" id="PS50011">
    <property type="entry name" value="PROTEIN_KINASE_DOM"/>
    <property type="match status" value="1"/>
</dbReference>
<dbReference type="CDD" id="cd14135">
    <property type="entry name" value="STKc_PRP4"/>
    <property type="match status" value="1"/>
</dbReference>
<gene>
    <name evidence="10" type="ORF">CSSPJE1EN1_LOCUS8042</name>
</gene>
<dbReference type="Gene3D" id="1.10.510.10">
    <property type="entry name" value="Transferase(Phosphotransferase) domain 1"/>
    <property type="match status" value="1"/>
</dbReference>
<dbReference type="EC" id="2.7.11.1" evidence="1"/>
<evidence type="ECO:0000256" key="5">
    <source>
        <dbReference type="ARBA" id="ARBA00022777"/>
    </source>
</evidence>
<feature type="compositionally biased region" description="Basic and acidic residues" evidence="8">
    <location>
        <begin position="14"/>
        <end position="30"/>
    </location>
</feature>
<feature type="compositionally biased region" description="Basic and acidic residues" evidence="8">
    <location>
        <begin position="167"/>
        <end position="230"/>
    </location>
</feature>
<feature type="compositionally biased region" description="Acidic residues" evidence="8">
    <location>
        <begin position="335"/>
        <end position="344"/>
    </location>
</feature>
<keyword evidence="2" id="KW-0723">Serine/threonine-protein kinase</keyword>